<evidence type="ECO:0000313" key="1">
    <source>
        <dbReference type="EMBL" id="OLO44013.1"/>
    </source>
</evidence>
<sequence length="316" mass="34776">MTTAISSPPLSDGGSLRPLMWNETRLDGAACARPDLSHDWLRVAAGVYAPRAAWQEAAWMERYELLLEAAHRKYGEELVLAGTSAVAAYGLPLVGTVLRRVEVVDGHPGRVRTSLLRRHVRRPGTEVVRVGGHLAVALPDSLIDLARWNGLMAGVAAMDAALHNGLCSAEALEEALARMPETARGGPRARQAVRLANGRSESPGESMSRVRMWEHRLPKPDLQVSVRVGSELYILDFYWPDYGVAGEFDGRVKYRSASFGQDPEGVVWREKLREDALRASGLTVARWTWAQAWGDAGAQMLRRLSVAGVRPTGRRW</sequence>
<proteinExistence type="predicted"/>
<name>A0A1Q8V7C1_9ACTO</name>
<evidence type="ECO:0000313" key="2">
    <source>
        <dbReference type="Proteomes" id="UP000186857"/>
    </source>
</evidence>
<organism evidence="1 2">
    <name type="scientific">Actinomyces oris</name>
    <dbReference type="NCBI Taxonomy" id="544580"/>
    <lineage>
        <taxon>Bacteria</taxon>
        <taxon>Bacillati</taxon>
        <taxon>Actinomycetota</taxon>
        <taxon>Actinomycetes</taxon>
        <taxon>Actinomycetales</taxon>
        <taxon>Actinomycetaceae</taxon>
        <taxon>Actinomyces</taxon>
    </lineage>
</organism>
<accession>A0A1Q8V7C1</accession>
<dbReference type="OrthoDB" id="5517693at2"/>
<reference evidence="1 2" key="1">
    <citation type="submission" date="2016-12" db="EMBL/GenBank/DDBJ databases">
        <title>Genomic Comparison of strains in the 'Actinomyces naeslundii' Group.</title>
        <authorList>
            <person name="Mughal S.R."/>
            <person name="Do T."/>
            <person name="Gilbert S.C."/>
            <person name="Witherden E.A."/>
            <person name="Didelot X."/>
            <person name="Beighton D."/>
        </authorList>
    </citation>
    <scope>NUCLEOTIDE SEQUENCE [LARGE SCALE GENOMIC DNA]</scope>
    <source>
        <strain evidence="1 2">CCUG 33920</strain>
    </source>
</reference>
<dbReference type="RefSeq" id="WP_075377080.1">
    <property type="nucleotide sequence ID" value="NZ_MSKJ01000018.1"/>
</dbReference>
<gene>
    <name evidence="1" type="ORF">BKH29_08675</name>
</gene>
<dbReference type="EMBL" id="MSKJ01000018">
    <property type="protein sequence ID" value="OLO44013.1"/>
    <property type="molecule type" value="Genomic_DNA"/>
</dbReference>
<dbReference type="Proteomes" id="UP000186857">
    <property type="component" value="Unassembled WGS sequence"/>
</dbReference>
<protein>
    <recommendedName>
        <fullName evidence="3">Transcriptional regulator, AbiEi antitoxin, Type IV TA system</fullName>
    </recommendedName>
</protein>
<comment type="caution">
    <text evidence="1">The sequence shown here is derived from an EMBL/GenBank/DDBJ whole genome shotgun (WGS) entry which is preliminary data.</text>
</comment>
<dbReference type="AlphaFoldDB" id="A0A1Q8V7C1"/>
<evidence type="ECO:0008006" key="3">
    <source>
        <dbReference type="Google" id="ProtNLM"/>
    </source>
</evidence>